<dbReference type="PANTHER" id="PTHR43611:SF3">
    <property type="entry name" value="FLAVIN MONONUCLEOTIDE HYDROLASE 1, CHLOROPLATIC"/>
    <property type="match status" value="1"/>
</dbReference>
<gene>
    <name evidence="1" type="ORF">GM668_12455</name>
</gene>
<dbReference type="SFLD" id="SFLDG01129">
    <property type="entry name" value="C1.5:_HAD__Beta-PGM__Phosphata"/>
    <property type="match status" value="1"/>
</dbReference>
<reference evidence="1 2" key="1">
    <citation type="submission" date="2019-11" db="EMBL/GenBank/DDBJ databases">
        <title>Type strains purchased from KCTC, JCM and DSMZ.</title>
        <authorList>
            <person name="Lu H."/>
        </authorList>
    </citation>
    <scope>NUCLEOTIDE SEQUENCE [LARGE SCALE GENOMIC DNA]</scope>
    <source>
        <strain evidence="1 2">KCTC 42409</strain>
    </source>
</reference>
<dbReference type="Pfam" id="PF00702">
    <property type="entry name" value="Hydrolase"/>
    <property type="match status" value="1"/>
</dbReference>
<dbReference type="SUPFAM" id="SSF56784">
    <property type="entry name" value="HAD-like"/>
    <property type="match status" value="1"/>
</dbReference>
<accession>A0A6L6PZU7</accession>
<dbReference type="PANTHER" id="PTHR43611">
    <property type="entry name" value="ALPHA-D-GLUCOSE 1-PHOSPHATE PHOSPHATASE"/>
    <property type="match status" value="1"/>
</dbReference>
<sequence length="208" mass="23077">MTVPPPQVLLFDLGGVLIDIDFQRILAAWAPYSRLSLEQLQQLFCNDLPYQRHERGEITASEYFAHIAQTLQLQAPVAQIEAGWNAIFQGEIAEAVQLVSSLRGTIPCHAFTNTNASHMACWMRLYPAVAQSFGRVFASHQIGLRKPERAAFEHICRELDVRPEAVLFFDDLAENVEAANAAGLRGVLVRHTGDIAAALADNHVDFVK</sequence>
<dbReference type="Gene3D" id="1.10.150.240">
    <property type="entry name" value="Putative phosphatase, domain 2"/>
    <property type="match status" value="1"/>
</dbReference>
<dbReference type="EMBL" id="WNLA01000006">
    <property type="protein sequence ID" value="MTW02895.1"/>
    <property type="molecule type" value="Genomic_DNA"/>
</dbReference>
<dbReference type="InterPro" id="IPR036412">
    <property type="entry name" value="HAD-like_sf"/>
</dbReference>
<name>A0A6L6PZU7_9BURK</name>
<dbReference type="InterPro" id="IPR023214">
    <property type="entry name" value="HAD_sf"/>
</dbReference>
<evidence type="ECO:0000313" key="1">
    <source>
        <dbReference type="EMBL" id="MTW02895.1"/>
    </source>
</evidence>
<dbReference type="RefSeq" id="WP_155439271.1">
    <property type="nucleotide sequence ID" value="NZ_WNLA01000006.1"/>
</dbReference>
<proteinExistence type="predicted"/>
<dbReference type="InterPro" id="IPR023198">
    <property type="entry name" value="PGP-like_dom2"/>
</dbReference>
<protein>
    <submittedName>
        <fullName evidence="1">HAD-IA family hydrolase</fullName>
    </submittedName>
</protein>
<dbReference type="AlphaFoldDB" id="A0A6L6PZU7"/>
<dbReference type="InterPro" id="IPR006439">
    <property type="entry name" value="HAD-SF_hydro_IA"/>
</dbReference>
<dbReference type="NCBIfam" id="TIGR01509">
    <property type="entry name" value="HAD-SF-IA-v3"/>
    <property type="match status" value="1"/>
</dbReference>
<comment type="caution">
    <text evidence="1">The sequence shown here is derived from an EMBL/GenBank/DDBJ whole genome shotgun (WGS) entry which is preliminary data.</text>
</comment>
<dbReference type="OrthoDB" id="9797415at2"/>
<evidence type="ECO:0000313" key="2">
    <source>
        <dbReference type="Proteomes" id="UP000484015"/>
    </source>
</evidence>
<organism evidence="1 2">
    <name type="scientific">Pseudoduganella ginsengisoli</name>
    <dbReference type="NCBI Taxonomy" id="1462440"/>
    <lineage>
        <taxon>Bacteria</taxon>
        <taxon>Pseudomonadati</taxon>
        <taxon>Pseudomonadota</taxon>
        <taxon>Betaproteobacteria</taxon>
        <taxon>Burkholderiales</taxon>
        <taxon>Oxalobacteraceae</taxon>
        <taxon>Telluria group</taxon>
        <taxon>Pseudoduganella</taxon>
    </lineage>
</organism>
<keyword evidence="1" id="KW-0378">Hydrolase</keyword>
<dbReference type="Proteomes" id="UP000484015">
    <property type="component" value="Unassembled WGS sequence"/>
</dbReference>
<keyword evidence="2" id="KW-1185">Reference proteome</keyword>
<dbReference type="SFLD" id="SFLDS00003">
    <property type="entry name" value="Haloacid_Dehalogenase"/>
    <property type="match status" value="1"/>
</dbReference>
<dbReference type="CDD" id="cd02603">
    <property type="entry name" value="HAD_sEH-N_like"/>
    <property type="match status" value="1"/>
</dbReference>
<dbReference type="GO" id="GO:0016787">
    <property type="term" value="F:hydrolase activity"/>
    <property type="evidence" value="ECO:0007669"/>
    <property type="project" value="UniProtKB-KW"/>
</dbReference>
<dbReference type="Gene3D" id="3.40.50.1000">
    <property type="entry name" value="HAD superfamily/HAD-like"/>
    <property type="match status" value="1"/>
</dbReference>